<dbReference type="Proteomes" id="UP000498740">
    <property type="component" value="Unassembled WGS sequence"/>
</dbReference>
<gene>
    <name evidence="3" type="ORF">Smic_40540</name>
</gene>
<feature type="region of interest" description="Disordered" evidence="1">
    <location>
        <begin position="115"/>
        <end position="160"/>
    </location>
</feature>
<evidence type="ECO:0000313" key="3">
    <source>
        <dbReference type="EMBL" id="GFN05498.1"/>
    </source>
</evidence>
<sequence length="160" mass="16379">MRALFAAAPRATGYGIACGRAPHRLVGIDLDIDTAHGNDSVGALQQLALQHLFTIPPTVTVLTPSGGRHLWLTGPADTTVPNSAGRLAPGIDVRGSGGYLVGPGSVTAHGRYRLAPGTAHLPPAPARAPSSASSPHHRAARPGLPAARPRRRLRAAGARA</sequence>
<dbReference type="EMBL" id="BLWD01000001">
    <property type="protein sequence ID" value="GFN05498.1"/>
    <property type="molecule type" value="Genomic_DNA"/>
</dbReference>
<accession>A0A7J0CSY4</accession>
<evidence type="ECO:0000259" key="2">
    <source>
        <dbReference type="SMART" id="SM00943"/>
    </source>
</evidence>
<comment type="caution">
    <text evidence="3">The sequence shown here is derived from an EMBL/GenBank/DDBJ whole genome shotgun (WGS) entry which is preliminary data.</text>
</comment>
<dbReference type="SMART" id="SM00943">
    <property type="entry name" value="Prim-Pol"/>
    <property type="match status" value="1"/>
</dbReference>
<evidence type="ECO:0000313" key="4">
    <source>
        <dbReference type="Proteomes" id="UP000498740"/>
    </source>
</evidence>
<dbReference type="CDD" id="cd04859">
    <property type="entry name" value="Prim_Pol"/>
    <property type="match status" value="1"/>
</dbReference>
<reference evidence="3 4" key="1">
    <citation type="submission" date="2020-05" db="EMBL/GenBank/DDBJ databases">
        <title>Whole genome shotgun sequence of Streptomyces microflavus NBRC 13062.</title>
        <authorList>
            <person name="Komaki H."/>
            <person name="Tamura T."/>
        </authorList>
    </citation>
    <scope>NUCLEOTIDE SEQUENCE [LARGE SCALE GENOMIC DNA]</scope>
    <source>
        <strain evidence="3 4">NBRC 13062</strain>
    </source>
</reference>
<evidence type="ECO:0000256" key="1">
    <source>
        <dbReference type="SAM" id="MobiDB-lite"/>
    </source>
</evidence>
<name>A0A7J0CSY4_STRMI</name>
<dbReference type="InterPro" id="IPR015330">
    <property type="entry name" value="DNA_primase/pol_bifunc_N"/>
</dbReference>
<dbReference type="SUPFAM" id="SSF56747">
    <property type="entry name" value="Prim-pol domain"/>
    <property type="match status" value="1"/>
</dbReference>
<protein>
    <recommendedName>
        <fullName evidence="2">DNA primase/polymerase bifunctional N-terminal domain-containing protein</fullName>
    </recommendedName>
</protein>
<feature type="domain" description="DNA primase/polymerase bifunctional N-terminal" evidence="2">
    <location>
        <begin position="3"/>
        <end position="128"/>
    </location>
</feature>
<dbReference type="AlphaFoldDB" id="A0A7J0CSY4"/>
<proteinExistence type="predicted"/>
<organism evidence="3 4">
    <name type="scientific">Streptomyces microflavus</name>
    <name type="common">Streptomyces lipmanii</name>
    <dbReference type="NCBI Taxonomy" id="1919"/>
    <lineage>
        <taxon>Bacteria</taxon>
        <taxon>Bacillati</taxon>
        <taxon>Actinomycetota</taxon>
        <taxon>Actinomycetes</taxon>
        <taxon>Kitasatosporales</taxon>
        <taxon>Streptomycetaceae</taxon>
        <taxon>Streptomyces</taxon>
    </lineage>
</organism>
<dbReference type="Pfam" id="PF09250">
    <property type="entry name" value="Prim-Pol"/>
    <property type="match status" value="1"/>
</dbReference>